<evidence type="ECO:0000256" key="1">
    <source>
        <dbReference type="SAM" id="MobiDB-lite"/>
    </source>
</evidence>
<dbReference type="EMBL" id="CADCUU010000465">
    <property type="protein sequence ID" value="CAA9434304.1"/>
    <property type="molecule type" value="Genomic_DNA"/>
</dbReference>
<feature type="signal peptide" evidence="2">
    <location>
        <begin position="1"/>
        <end position="20"/>
    </location>
</feature>
<feature type="chain" id="PRO_5026807032" evidence="2">
    <location>
        <begin position="21"/>
        <end position="460"/>
    </location>
</feature>
<gene>
    <name evidence="3" type="ORF">AVDCRST_MAG15-3086</name>
</gene>
<reference evidence="3" key="1">
    <citation type="submission" date="2020-02" db="EMBL/GenBank/DDBJ databases">
        <authorList>
            <person name="Meier V. D."/>
        </authorList>
    </citation>
    <scope>NUCLEOTIDE SEQUENCE</scope>
    <source>
        <strain evidence="3">AVDCRST_MAG15</strain>
    </source>
</reference>
<proteinExistence type="predicted"/>
<evidence type="ECO:0000313" key="3">
    <source>
        <dbReference type="EMBL" id="CAA9434304.1"/>
    </source>
</evidence>
<sequence>MRPLALLPLAVALAPNLAVAQDGPSFDCRDADTRTEIAICASPELARLELRMFGAYQGLVERLGEREARAIADELLLRRQACEGDPGCVAERLLISMEVFDQRGRSSDLVAELEPAAPEEEVAAEASTFAPEEEVAALTPPTEAGPDIPLAAQAPAPLESAPIPPVRRTPAPAAPIEDDSAIADALPVEEIPPPAEPAPVRDDAAIADAAPIEEIAPPAELAPIENDAAIADAAPNEGIAPPAEPAPVEEPVIADAAPVEEIAPPAEPAPIEDDAALADAAPVEETAPPAEPVPVEEPVVTDAAPVEEIAPPTEPVEEPVIADITPEASPAAPEEETDLASAEDTPDLSETIDSAELASSDGGGEAAFDTPVSWAFMDLAREDRAAVQTRLQDVGLYAGPVEGSWNNNTRSALETVAASAGAEGFDLSSQNSAALLLDYVTSDAFTGAEEGEAPIDDSQF</sequence>
<organism evidence="3">
    <name type="scientific">uncultured Rubellimicrobium sp</name>
    <dbReference type="NCBI Taxonomy" id="543078"/>
    <lineage>
        <taxon>Bacteria</taxon>
        <taxon>Pseudomonadati</taxon>
        <taxon>Pseudomonadota</taxon>
        <taxon>Alphaproteobacteria</taxon>
        <taxon>Rhodobacterales</taxon>
        <taxon>Roseobacteraceae</taxon>
        <taxon>Rubellimicrobium</taxon>
        <taxon>environmental samples</taxon>
    </lineage>
</organism>
<evidence type="ECO:0000256" key="2">
    <source>
        <dbReference type="SAM" id="SignalP"/>
    </source>
</evidence>
<name>A0A6J4Q467_9RHOB</name>
<accession>A0A6J4Q467</accession>
<dbReference type="AlphaFoldDB" id="A0A6J4Q467"/>
<feature type="region of interest" description="Disordered" evidence="1">
    <location>
        <begin position="115"/>
        <end position="150"/>
    </location>
</feature>
<keyword evidence="2" id="KW-0732">Signal</keyword>
<protein>
    <submittedName>
        <fullName evidence="3">Uncharacterized protein</fullName>
    </submittedName>
</protein>
<feature type="region of interest" description="Disordered" evidence="1">
    <location>
        <begin position="328"/>
        <end position="347"/>
    </location>
</feature>